<dbReference type="Pfam" id="PF14021">
    <property type="entry name" value="TNT"/>
    <property type="match status" value="1"/>
</dbReference>
<dbReference type="STRING" id="412690.SAMN04489834_0673"/>
<evidence type="ECO:0000313" key="4">
    <source>
        <dbReference type="Proteomes" id="UP000181956"/>
    </source>
</evidence>
<keyword evidence="4" id="KW-1185">Reference proteome</keyword>
<dbReference type="AlphaFoldDB" id="A0A1H1NLU8"/>
<feature type="domain" description="TNT" evidence="2">
    <location>
        <begin position="714"/>
        <end position="794"/>
    </location>
</feature>
<gene>
    <name evidence="3" type="ORF">SAMN04489834_0673</name>
</gene>
<organism evidence="3 4">
    <name type="scientific">Microterricola viridarii</name>
    <dbReference type="NCBI Taxonomy" id="412690"/>
    <lineage>
        <taxon>Bacteria</taxon>
        <taxon>Bacillati</taxon>
        <taxon>Actinomycetota</taxon>
        <taxon>Actinomycetes</taxon>
        <taxon>Micrococcales</taxon>
        <taxon>Microbacteriaceae</taxon>
        <taxon>Microterricola</taxon>
    </lineage>
</organism>
<dbReference type="Proteomes" id="UP000181956">
    <property type="component" value="Chromosome I"/>
</dbReference>
<evidence type="ECO:0000313" key="3">
    <source>
        <dbReference type="EMBL" id="SDR99962.1"/>
    </source>
</evidence>
<feature type="compositionally biased region" description="Basic and acidic residues" evidence="1">
    <location>
        <begin position="493"/>
        <end position="515"/>
    </location>
</feature>
<dbReference type="GO" id="GO:0050135">
    <property type="term" value="F:NADP+ nucleosidase activity"/>
    <property type="evidence" value="ECO:0007669"/>
    <property type="project" value="InterPro"/>
</dbReference>
<protein>
    <recommendedName>
        <fullName evidence="2">TNT domain-containing protein</fullName>
    </recommendedName>
</protein>
<reference evidence="4" key="1">
    <citation type="submission" date="2016-10" db="EMBL/GenBank/DDBJ databases">
        <authorList>
            <person name="Varghese N."/>
            <person name="Submissions S."/>
        </authorList>
    </citation>
    <scope>NUCLEOTIDE SEQUENCE [LARGE SCALE GENOMIC DNA]</scope>
    <source>
        <strain evidence="4">DSM 21772</strain>
    </source>
</reference>
<evidence type="ECO:0000259" key="2">
    <source>
        <dbReference type="Pfam" id="PF14021"/>
    </source>
</evidence>
<dbReference type="OrthoDB" id="3259283at2"/>
<proteinExistence type="predicted"/>
<feature type="region of interest" description="Disordered" evidence="1">
    <location>
        <begin position="1"/>
        <end position="34"/>
    </location>
</feature>
<accession>A0A1H1NLU8</accession>
<dbReference type="EMBL" id="LT629742">
    <property type="protein sequence ID" value="SDR99962.1"/>
    <property type="molecule type" value="Genomic_DNA"/>
</dbReference>
<feature type="compositionally biased region" description="Gly residues" evidence="1">
    <location>
        <begin position="1"/>
        <end position="10"/>
    </location>
</feature>
<feature type="region of interest" description="Disordered" evidence="1">
    <location>
        <begin position="471"/>
        <end position="614"/>
    </location>
</feature>
<evidence type="ECO:0000256" key="1">
    <source>
        <dbReference type="SAM" id="MobiDB-lite"/>
    </source>
</evidence>
<sequence length="817" mass="84615">MHQRDGGGGSKNVSRSDGLIIPDKIPGDDLSPTGIRTSATAMRTAATTLRTQSTSIDSTWAALPASFVAPDAGVLYAAMGPASTKARDFAGKLTRVSAALDVFADAVEPIKKTLATIKADAITFTNEIGQDGLVWINARATKAYEWDSNASYASGSYGYAAGYSYGATSTGGATTTVQDPVSYLRGRGESARNHGGVVQILASWTESGHHVNANNDLLDRVADAYAKVNAAEVECANTINRERDICAAPLVAVEAWQLKQEGDSVAELPWGHRVEQDRNCGENFGNGIVIGAKGTVEGLGSLISYNPLKGEWGDWEHAGQAWTATGTALGSLALNLAPGAPLLAALGVPVFVDARDTSVEMLKGLVAWDTWADNPSEAAGQVLFNVGSIFIPVGGVVAGATKVIGGAAKAGSLVSKVVTKIETAVVHIGDAFTNTLERVKNLLGKGELHIPKDLFEKPPISKIDADAPAVHKVDTDGGLHGSRADTDSGAPAHKADGDTPAHKGDDGAPGHRADSDTAVGGKGDGDSVAPVKGDGTPEAPGSSKPDVDTATPPKGDGDTKPVTGDKTVDPATPAPKVHHESVDGSAPAGDGWTRTSEAEEQAMDAAAKAKRDGELQAAGLAPDAPYGEVQVNSLTEAPLPPKPADVTGTGYSTVSDSAAPWGRDSSGTPFTEQEYASRFTQTGKYDIRYPDSAGVEHGTRVTYTDPAAYIRDFGTELDRVGPMSGKYFGVVEDGVAASFEQRGLPLSNLAADYYGVSFTERAAEIMKANGIHVEISRIAPAFGREGGALQTRFIDGNGNVFTGEQLASGEFGLGVLH</sequence>
<name>A0A1H1NLU8_9MICO</name>
<feature type="region of interest" description="Disordered" evidence="1">
    <location>
        <begin position="635"/>
        <end position="670"/>
    </location>
</feature>
<dbReference type="RefSeq" id="WP_083362785.1">
    <property type="nucleotide sequence ID" value="NZ_LT629742.1"/>
</dbReference>
<dbReference type="InterPro" id="IPR025331">
    <property type="entry name" value="TNT"/>
</dbReference>
<feature type="compositionally biased region" description="Basic and acidic residues" evidence="1">
    <location>
        <begin position="471"/>
        <end position="486"/>
    </location>
</feature>